<feature type="transmembrane region" description="Helical" evidence="1">
    <location>
        <begin position="31"/>
        <end position="50"/>
    </location>
</feature>
<comment type="caution">
    <text evidence="2">The sequence shown here is derived from an EMBL/GenBank/DDBJ whole genome shotgun (WGS) entry which is preliminary data.</text>
</comment>
<feature type="transmembrane region" description="Helical" evidence="1">
    <location>
        <begin position="371"/>
        <end position="390"/>
    </location>
</feature>
<evidence type="ECO:0000313" key="3">
    <source>
        <dbReference type="Proteomes" id="UP000218831"/>
    </source>
</evidence>
<dbReference type="EMBL" id="NSKE01000010">
    <property type="protein sequence ID" value="PAU93170.1"/>
    <property type="molecule type" value="Genomic_DNA"/>
</dbReference>
<reference evidence="2 3" key="1">
    <citation type="submission" date="2017-08" db="EMBL/GenBank/DDBJ databases">
        <title>Aliifodinibius alkalisoli sp. nov., isolated from saline alkaline soil.</title>
        <authorList>
            <person name="Liu D."/>
            <person name="Zhang G."/>
        </authorList>
    </citation>
    <scope>NUCLEOTIDE SEQUENCE [LARGE SCALE GENOMIC DNA]</scope>
    <source>
        <strain evidence="2 3">WN023</strain>
    </source>
</reference>
<name>A0A2A2G7S0_9BACT</name>
<feature type="transmembrane region" description="Helical" evidence="1">
    <location>
        <begin position="7"/>
        <end position="25"/>
    </location>
</feature>
<gene>
    <name evidence="2" type="ORF">CK503_13505</name>
</gene>
<feature type="transmembrane region" description="Helical" evidence="1">
    <location>
        <begin position="121"/>
        <end position="143"/>
    </location>
</feature>
<feature type="transmembrane region" description="Helical" evidence="1">
    <location>
        <begin position="62"/>
        <end position="81"/>
    </location>
</feature>
<keyword evidence="1" id="KW-0812">Transmembrane</keyword>
<accession>A0A2A2G7S0</accession>
<feature type="transmembrane region" description="Helical" evidence="1">
    <location>
        <begin position="396"/>
        <end position="415"/>
    </location>
</feature>
<feature type="transmembrane region" description="Helical" evidence="1">
    <location>
        <begin position="247"/>
        <end position="266"/>
    </location>
</feature>
<dbReference type="AlphaFoldDB" id="A0A2A2G7S0"/>
<evidence type="ECO:0000256" key="1">
    <source>
        <dbReference type="SAM" id="Phobius"/>
    </source>
</evidence>
<sequence length="437" mass="49567">MVIDKRKILYIALFSLLFVYIYNPVFRGFRLVFMVYVIGIIYSALNLGAISKLVNKSLKLSFLLFVTAVLIMYSLSYDVLLGSAYRSNSFWRVWAYLLFDVCFVALPLFVFLNKNRVSKDFLYNAFINLAVLQSIFALVMFVLPGLKELIFLDILDYQGEKVVDEALFGLRGFGIGSGFLFSLPLFQSLSIILIVDKAIKSTFKPKYLLYVFLITVSILINARIGLVVFPIMFIAYYITFSQNVRKLVSISFLIIIGGILFVSYYTQIRESLIGINSTFRWVITGFELALGISGTTGQSVLDILIGEHWHFPNKLSQLVFGTGEYVFAGASKLYGQSDIGYIQYIYFGGIFILLFAMSFFMLLVKFINKTKFFSISIILLLLIAHFKGNIFASNDFTRALILLSVCSFLGNKFLIQKTSSASSNNMTKCNKMNYDNI</sequence>
<evidence type="ECO:0000313" key="2">
    <source>
        <dbReference type="EMBL" id="PAU93170.1"/>
    </source>
</evidence>
<feature type="transmembrane region" description="Helical" evidence="1">
    <location>
        <begin position="93"/>
        <end position="112"/>
    </location>
</feature>
<keyword evidence="3" id="KW-1185">Reference proteome</keyword>
<dbReference type="RefSeq" id="WP_095607353.1">
    <property type="nucleotide sequence ID" value="NZ_NSKE01000010.1"/>
</dbReference>
<keyword evidence="1" id="KW-1133">Transmembrane helix</keyword>
<proteinExistence type="predicted"/>
<feature type="transmembrane region" description="Helical" evidence="1">
    <location>
        <begin position="341"/>
        <end position="364"/>
    </location>
</feature>
<organism evidence="2 3">
    <name type="scientific">Fodinibius salipaludis</name>
    <dbReference type="NCBI Taxonomy" id="2032627"/>
    <lineage>
        <taxon>Bacteria</taxon>
        <taxon>Pseudomonadati</taxon>
        <taxon>Balneolota</taxon>
        <taxon>Balneolia</taxon>
        <taxon>Balneolales</taxon>
        <taxon>Balneolaceae</taxon>
        <taxon>Fodinibius</taxon>
    </lineage>
</organism>
<feature type="transmembrane region" description="Helical" evidence="1">
    <location>
        <begin position="278"/>
        <end position="301"/>
    </location>
</feature>
<dbReference type="Proteomes" id="UP000218831">
    <property type="component" value="Unassembled WGS sequence"/>
</dbReference>
<protein>
    <recommendedName>
        <fullName evidence="4">O-antigen ligase domain-containing protein</fullName>
    </recommendedName>
</protein>
<feature type="transmembrane region" description="Helical" evidence="1">
    <location>
        <begin position="207"/>
        <end position="235"/>
    </location>
</feature>
<feature type="transmembrane region" description="Helical" evidence="1">
    <location>
        <begin position="173"/>
        <end position="195"/>
    </location>
</feature>
<evidence type="ECO:0008006" key="4">
    <source>
        <dbReference type="Google" id="ProtNLM"/>
    </source>
</evidence>
<keyword evidence="1" id="KW-0472">Membrane</keyword>